<sequence length="227" mass="24749">MSQQEKNESRSAAAGDTGCTACGSVNCYRQESSFPPFCPAGELDRKELKRLVDGYCGDAADAKTAQAAAYVEGRFYGRLTRVEEIIEFARKIEARKIGLATCVGLIGETRVFHRILKSNGFESYAVMCKAGSVDKSDIGIDEQLKIQPGDFEAICNPVLQADLLNRWGADLNVVIGLCVGHDALFSKHSDALVTTLLAKDRVLAHNPAAALYTSGSYYRRIMEKRDG</sequence>
<dbReference type="RefSeq" id="WP_175187525.1">
    <property type="nucleotide sequence ID" value="NZ_JABVZQ010000010.1"/>
</dbReference>
<dbReference type="Proteomes" id="UP000619838">
    <property type="component" value="Unassembled WGS sequence"/>
</dbReference>
<dbReference type="EMBL" id="JADGII010000023">
    <property type="protein sequence ID" value="MBF0637492.1"/>
    <property type="molecule type" value="Genomic_DNA"/>
</dbReference>
<dbReference type="InterPro" id="IPR014997">
    <property type="entry name" value="DUF1847"/>
</dbReference>
<dbReference type="Pfam" id="PF08901">
    <property type="entry name" value="DUF1847"/>
    <property type="match status" value="1"/>
</dbReference>
<gene>
    <name evidence="1" type="ORF">INT08_09965</name>
</gene>
<accession>A0ABR9XUD5</accession>
<proteinExistence type="predicted"/>
<evidence type="ECO:0000313" key="2">
    <source>
        <dbReference type="Proteomes" id="UP000619838"/>
    </source>
</evidence>
<name>A0ABR9XUD5_9CHLB</name>
<protein>
    <submittedName>
        <fullName evidence="1">DUF1847 domain-containing protein</fullName>
    </submittedName>
</protein>
<evidence type="ECO:0000313" key="1">
    <source>
        <dbReference type="EMBL" id="MBF0637492.1"/>
    </source>
</evidence>
<keyword evidence="2" id="KW-1185">Reference proteome</keyword>
<reference evidence="1 2" key="1">
    <citation type="journal article" date="2020" name="Microorganisms">
        <title>Simultaneous Genome Sequencing of Prosthecochloris ethylica and Desulfuromonas acetoxidans within a Syntrophic Mixture Reveals Unique Pili and Protein Interactions.</title>
        <authorList>
            <person name="Kyndt J.A."/>
            <person name="Van Beeumen J.J."/>
            <person name="Meyer T.E."/>
        </authorList>
    </citation>
    <scope>NUCLEOTIDE SEQUENCE [LARGE SCALE GENOMIC DNA]</scope>
    <source>
        <strain evidence="1 2">N3</strain>
    </source>
</reference>
<organism evidence="1 2">
    <name type="scientific">Prosthecochloris ethylica</name>
    <dbReference type="NCBI Taxonomy" id="2743976"/>
    <lineage>
        <taxon>Bacteria</taxon>
        <taxon>Pseudomonadati</taxon>
        <taxon>Chlorobiota</taxon>
        <taxon>Chlorobiia</taxon>
        <taxon>Chlorobiales</taxon>
        <taxon>Chlorobiaceae</taxon>
        <taxon>Prosthecochloris</taxon>
    </lineage>
</organism>
<comment type="caution">
    <text evidence="1">The sequence shown here is derived from an EMBL/GenBank/DDBJ whole genome shotgun (WGS) entry which is preliminary data.</text>
</comment>